<dbReference type="PROSITE" id="PS00498">
    <property type="entry name" value="TYROSINASE_2"/>
    <property type="match status" value="1"/>
</dbReference>
<dbReference type="Pfam" id="PF00264">
    <property type="entry name" value="Tyrosinase"/>
    <property type="match status" value="1"/>
</dbReference>
<reference evidence="7 8" key="1">
    <citation type="submission" date="2020-03" db="EMBL/GenBank/DDBJ databases">
        <title>WGS of the type strain of Planosporangium spp.</title>
        <authorList>
            <person name="Thawai C."/>
        </authorList>
    </citation>
    <scope>NUCLEOTIDE SEQUENCE [LARGE SCALE GENOMIC DNA]</scope>
    <source>
        <strain evidence="7 8">TBRC 5610</strain>
    </source>
</reference>
<evidence type="ECO:0000259" key="5">
    <source>
        <dbReference type="PROSITE" id="PS00497"/>
    </source>
</evidence>
<dbReference type="PRINTS" id="PR00092">
    <property type="entry name" value="TYROSINASE"/>
</dbReference>
<protein>
    <submittedName>
        <fullName evidence="7">Tyrosinase family protein</fullName>
    </submittedName>
</protein>
<sequence>MGTRKNQRDLTAAEKRDFVNAILELKRNGHYDRFVQTHNHFITSDTDDSVRVGHRSPSFLPWHRRFLLEFEQALQAVNPAVTLPYWDWTVDRSATSSVWAPDFMGGDGRAGDGQVTTGPFAYGSGNWTLTVRADSRPYLRRQLGGSGDVLPTAADVRSVLAIATYDAAPWNSRAATGFRNSVEGWRGPNLHNRVHVWVGGNMQTGMSPNDPVFWLHHCYIDKLWSDWQRAHPGSGYLPVGGTPDVVDLHDAMAPWNNVTPADVLSHTAWYSYA</sequence>
<dbReference type="InterPro" id="IPR002227">
    <property type="entry name" value="Tyrosinase_Cu-bd"/>
</dbReference>
<comment type="caution">
    <text evidence="7">The sequence shown here is derived from an EMBL/GenBank/DDBJ whole genome shotgun (WGS) entry which is preliminary data.</text>
</comment>
<dbReference type="PANTHER" id="PTHR11474:SF126">
    <property type="entry name" value="TYROSINASE-LIKE PROTEIN TYR-1-RELATED"/>
    <property type="match status" value="1"/>
</dbReference>
<dbReference type="InterPro" id="IPR050316">
    <property type="entry name" value="Tyrosinase/Hemocyanin"/>
</dbReference>
<dbReference type="InterPro" id="IPR008922">
    <property type="entry name" value="Di-copper_centre_dom_sf"/>
</dbReference>
<organism evidence="7 8">
    <name type="scientific">Planosporangium thailandense</name>
    <dbReference type="NCBI Taxonomy" id="765197"/>
    <lineage>
        <taxon>Bacteria</taxon>
        <taxon>Bacillati</taxon>
        <taxon>Actinomycetota</taxon>
        <taxon>Actinomycetes</taxon>
        <taxon>Micromonosporales</taxon>
        <taxon>Micromonosporaceae</taxon>
        <taxon>Planosporangium</taxon>
    </lineage>
</organism>
<keyword evidence="4" id="KW-0186">Copper</keyword>
<feature type="domain" description="Tyrosinase copper-binding" evidence="5">
    <location>
        <begin position="54"/>
        <end position="71"/>
    </location>
</feature>
<accession>A0ABX0XZL8</accession>
<keyword evidence="8" id="KW-1185">Reference proteome</keyword>
<evidence type="ECO:0000259" key="6">
    <source>
        <dbReference type="PROSITE" id="PS00498"/>
    </source>
</evidence>
<evidence type="ECO:0000256" key="4">
    <source>
        <dbReference type="ARBA" id="ARBA00023008"/>
    </source>
</evidence>
<name>A0ABX0XZL8_9ACTN</name>
<gene>
    <name evidence="7" type="ORF">HC031_13870</name>
</gene>
<dbReference type="PANTHER" id="PTHR11474">
    <property type="entry name" value="TYROSINASE FAMILY MEMBER"/>
    <property type="match status" value="1"/>
</dbReference>
<dbReference type="NCBIfam" id="NF047834">
    <property type="entry name" value="TyrosinaseMelC2"/>
    <property type="match status" value="1"/>
</dbReference>
<feature type="domain" description="Tyrosinase copper-binding" evidence="6">
    <location>
        <begin position="210"/>
        <end position="221"/>
    </location>
</feature>
<evidence type="ECO:0000256" key="3">
    <source>
        <dbReference type="ARBA" id="ARBA00022723"/>
    </source>
</evidence>
<dbReference type="Gene3D" id="1.10.1280.10">
    <property type="entry name" value="Di-copper center containing domain from catechol oxidase"/>
    <property type="match status" value="1"/>
</dbReference>
<evidence type="ECO:0000313" key="8">
    <source>
        <dbReference type="Proteomes" id="UP000722989"/>
    </source>
</evidence>
<evidence type="ECO:0000256" key="2">
    <source>
        <dbReference type="ARBA" id="ARBA00009928"/>
    </source>
</evidence>
<comment type="cofactor">
    <cofactor evidence="1">
        <name>Cu(2+)</name>
        <dbReference type="ChEBI" id="CHEBI:29036"/>
    </cofactor>
</comment>
<proteinExistence type="inferred from homology"/>
<dbReference type="RefSeq" id="WP_167925699.1">
    <property type="nucleotide sequence ID" value="NZ_JAATVY010000008.1"/>
</dbReference>
<dbReference type="PROSITE" id="PS00497">
    <property type="entry name" value="TYROSINASE_1"/>
    <property type="match status" value="1"/>
</dbReference>
<dbReference type="SUPFAM" id="SSF48056">
    <property type="entry name" value="Di-copper centre-containing domain"/>
    <property type="match status" value="1"/>
</dbReference>
<dbReference type="Proteomes" id="UP000722989">
    <property type="component" value="Unassembled WGS sequence"/>
</dbReference>
<comment type="similarity">
    <text evidence="2">Belongs to the tyrosinase family.</text>
</comment>
<keyword evidence="3" id="KW-0479">Metal-binding</keyword>
<evidence type="ECO:0000313" key="7">
    <source>
        <dbReference type="EMBL" id="NJC70795.1"/>
    </source>
</evidence>
<evidence type="ECO:0000256" key="1">
    <source>
        <dbReference type="ARBA" id="ARBA00001973"/>
    </source>
</evidence>
<dbReference type="EMBL" id="JAATVY010000008">
    <property type="protein sequence ID" value="NJC70795.1"/>
    <property type="molecule type" value="Genomic_DNA"/>
</dbReference>